<feature type="region of interest" description="Disordered" evidence="1">
    <location>
        <begin position="345"/>
        <end position="396"/>
    </location>
</feature>
<reference evidence="3" key="2">
    <citation type="journal article" date="2013" name="Nat. Commun.">
        <title>Genome of the Chinese tree shrew.</title>
        <authorList>
            <person name="Fan Y."/>
            <person name="Huang Z.Y."/>
            <person name="Cao C.C."/>
            <person name="Chen C.S."/>
            <person name="Chen Y.X."/>
            <person name="Fan D.D."/>
            <person name="He J."/>
            <person name="Hou H.L."/>
            <person name="Hu L."/>
            <person name="Hu X.T."/>
            <person name="Jiang X.T."/>
            <person name="Lai R."/>
            <person name="Lang Y.S."/>
            <person name="Liang B."/>
            <person name="Liao S.G."/>
            <person name="Mu D."/>
            <person name="Ma Y.Y."/>
            <person name="Niu Y.Y."/>
            <person name="Sun X.Q."/>
            <person name="Xia J.Q."/>
            <person name="Xiao J."/>
            <person name="Xiong Z.Q."/>
            <person name="Xu L."/>
            <person name="Yang L."/>
            <person name="Zhang Y."/>
            <person name="Zhao W."/>
            <person name="Zhao X.D."/>
            <person name="Zheng Y.T."/>
            <person name="Zhou J.M."/>
            <person name="Zhu Y.B."/>
            <person name="Zhang G.J."/>
            <person name="Wang J."/>
            <person name="Yao Y.G."/>
        </authorList>
    </citation>
    <scope>NUCLEOTIDE SEQUENCE [LARGE SCALE GENOMIC DNA]</scope>
</reference>
<evidence type="ECO:0000256" key="1">
    <source>
        <dbReference type="SAM" id="MobiDB-lite"/>
    </source>
</evidence>
<feature type="compositionally biased region" description="Basic and acidic residues" evidence="1">
    <location>
        <begin position="460"/>
        <end position="475"/>
    </location>
</feature>
<accession>L9KHY0</accession>
<proteinExistence type="predicted"/>
<evidence type="ECO:0000313" key="3">
    <source>
        <dbReference type="Proteomes" id="UP000011518"/>
    </source>
</evidence>
<protein>
    <submittedName>
        <fullName evidence="2">Uncharacterized protein</fullName>
    </submittedName>
</protein>
<organism evidence="2 3">
    <name type="scientific">Tupaia chinensis</name>
    <name type="common">Chinese tree shrew</name>
    <name type="synonym">Tupaia belangeri chinensis</name>
    <dbReference type="NCBI Taxonomy" id="246437"/>
    <lineage>
        <taxon>Eukaryota</taxon>
        <taxon>Metazoa</taxon>
        <taxon>Chordata</taxon>
        <taxon>Craniata</taxon>
        <taxon>Vertebrata</taxon>
        <taxon>Euteleostomi</taxon>
        <taxon>Mammalia</taxon>
        <taxon>Eutheria</taxon>
        <taxon>Euarchontoglires</taxon>
        <taxon>Scandentia</taxon>
        <taxon>Tupaiidae</taxon>
        <taxon>Tupaia</taxon>
    </lineage>
</organism>
<feature type="region of interest" description="Disordered" evidence="1">
    <location>
        <begin position="253"/>
        <end position="299"/>
    </location>
</feature>
<dbReference type="EMBL" id="KB320826">
    <property type="protein sequence ID" value="ELW62341.1"/>
    <property type="molecule type" value="Genomic_DNA"/>
</dbReference>
<dbReference type="AlphaFoldDB" id="L9KHY0"/>
<evidence type="ECO:0000313" key="2">
    <source>
        <dbReference type="EMBL" id="ELW62341.1"/>
    </source>
</evidence>
<feature type="compositionally biased region" description="Low complexity" evidence="1">
    <location>
        <begin position="274"/>
        <end position="284"/>
    </location>
</feature>
<gene>
    <name evidence="2" type="ORF">TREES_T100021469</name>
</gene>
<dbReference type="InParanoid" id="L9KHY0"/>
<name>L9KHY0_TUPCH</name>
<reference evidence="3" key="1">
    <citation type="submission" date="2012-07" db="EMBL/GenBank/DDBJ databases">
        <title>Genome of the Chinese tree shrew, a rising model animal genetically related to primates.</title>
        <authorList>
            <person name="Zhang G."/>
            <person name="Fan Y."/>
            <person name="Yao Y."/>
            <person name="Huang Z."/>
        </authorList>
    </citation>
    <scope>NUCLEOTIDE SEQUENCE [LARGE SCALE GENOMIC DNA]</scope>
</reference>
<keyword evidence="3" id="KW-1185">Reference proteome</keyword>
<sequence length="591" mass="63460">MGPRRLSQGDDASWQQVVLRWPWGHLSWCSQLQRRLRVLFTPTARRVLPRLRKRMRAVTALDAGHPPPALLARPCFCFLTAAVTWGQHDEQSVRCLNSAAGTSGTRHALTLPVLTSCDLGCVLLQEGALASELETCKGPQDWLPGWLALSCAKLHPEREPTWCSDALTRSPPVQPHHKAPARSALSLEILFHQPGEPDGLDVAQLSPVPVSLRSERQDVSRGGTHLCTLLWASWAHYGLPGSGRWQLVVGAGSSSTAGTHAEPQSLPDKDGRHATTTTALSSSPLPQPSGRTRGPTKPSLPVLLLGGQHSHAYTHAGQALPVPGREITQRELCGPRRVWRHSPVAGSLASSRTCQGGGRASRASPRMSPGRTFQDSGLWPRAAQAVREPRVASSDPAWRKLGADATQEGDVAQAFGGAHVAAGRVAGRWRAVRGSAGFPRSSTRSGVPEGALPSSLPSRAHKDGGSQDEQRERQAGEGTSSGRGGGPPTADRGQLSAPASDSHCASLPLVLISKRGRHPDRQKEARACPRLWVAQQMVFQVHTFVRSLQTLTWTPRADRKAKPLAVTPRLPPRTSSFPLLPLHLIIMGGEG</sequence>
<feature type="region of interest" description="Disordered" evidence="1">
    <location>
        <begin position="434"/>
        <end position="501"/>
    </location>
</feature>
<dbReference type="Proteomes" id="UP000011518">
    <property type="component" value="Unassembled WGS sequence"/>
</dbReference>